<dbReference type="AlphaFoldDB" id="A0A0C2U6U2"/>
<name>A0A0C2U6U2_PARME</name>
<feature type="region of interest" description="Disordered" evidence="1">
    <location>
        <begin position="1"/>
        <end position="52"/>
    </location>
</feature>
<dbReference type="EMBL" id="JXSL01000030">
    <property type="protein sequence ID" value="KIL97177.1"/>
    <property type="molecule type" value="Genomic_DNA"/>
</dbReference>
<reference evidence="2 3" key="1">
    <citation type="submission" date="2015-01" db="EMBL/GenBank/DDBJ databases">
        <title>Genome Sequence of Magnetospirillum magnetotacticum Strain MS-1.</title>
        <authorList>
            <person name="Marinov G.K."/>
            <person name="Smalley M.D."/>
            <person name="DeSalvo G."/>
        </authorList>
    </citation>
    <scope>NUCLEOTIDE SEQUENCE [LARGE SCALE GENOMIC DNA]</scope>
    <source>
        <strain evidence="2 3">MS-1</strain>
    </source>
</reference>
<sequence length="52" mass="5229">MGRQALIPATSRPPRDGSFPAPVISTPQPAAACSVSAFGPPPQAKSGQASIR</sequence>
<gene>
    <name evidence="2" type="ORF">CCC_00238</name>
</gene>
<dbReference type="Proteomes" id="UP000031971">
    <property type="component" value="Unassembled WGS sequence"/>
</dbReference>
<keyword evidence="3" id="KW-1185">Reference proteome</keyword>
<protein>
    <submittedName>
        <fullName evidence="2">Uncharacterized protein</fullName>
    </submittedName>
</protein>
<accession>A0A0C2U6U2</accession>
<evidence type="ECO:0000256" key="1">
    <source>
        <dbReference type="SAM" id="MobiDB-lite"/>
    </source>
</evidence>
<dbReference type="STRING" id="272627.CCC_00238"/>
<proteinExistence type="predicted"/>
<organism evidence="2 3">
    <name type="scientific">Paramagnetospirillum magnetotacticum MS-1</name>
    <dbReference type="NCBI Taxonomy" id="272627"/>
    <lineage>
        <taxon>Bacteria</taxon>
        <taxon>Pseudomonadati</taxon>
        <taxon>Pseudomonadota</taxon>
        <taxon>Alphaproteobacteria</taxon>
        <taxon>Rhodospirillales</taxon>
        <taxon>Magnetospirillaceae</taxon>
        <taxon>Paramagnetospirillum</taxon>
    </lineage>
</organism>
<comment type="caution">
    <text evidence="2">The sequence shown here is derived from an EMBL/GenBank/DDBJ whole genome shotgun (WGS) entry which is preliminary data.</text>
</comment>
<evidence type="ECO:0000313" key="2">
    <source>
        <dbReference type="EMBL" id="KIL97177.1"/>
    </source>
</evidence>
<evidence type="ECO:0000313" key="3">
    <source>
        <dbReference type="Proteomes" id="UP000031971"/>
    </source>
</evidence>